<dbReference type="InterPro" id="IPR021431">
    <property type="entry name" value="DUF3080"/>
</dbReference>
<sequence>MEKTPHRLNERFKHRHLILLVLLATLLSSCGNDEADAMFANYQQRLATSLDMPPPERTAPENIAAFPNQEKRLFELPEMREGLRNVYTLRECGITNLIARHNNSLGKVAPPSQQWLYELALWRRLESCWQSDIPEQLSEEDRKRLERLLVMKTRQLPKASWNALFGSSEWVSNFSRASSPLPPGKAIELDRPLAAIAYLRKATRKQFDLDWQAESSVLENHLQALGREPLSAALLRSLLLASQRLDEINNLLERAWRAGKTCSDASAWPSLSKHQAMTYLKTLDQAGSRWLAAIEKLLEAHSVTRSAVSRYRQEWLSLDNPTAPWQQFQAQRKRFETNWRRTGERCARPES</sequence>
<reference evidence="2 3" key="1">
    <citation type="submission" date="2019-06" db="EMBL/GenBank/DDBJ databases">
        <title>Genome analyses of bacteria isolated from kimchi.</title>
        <authorList>
            <person name="Lee S."/>
            <person name="Ahn S."/>
            <person name="Roh S."/>
        </authorList>
    </citation>
    <scope>NUCLEOTIDE SEQUENCE [LARGE SCALE GENOMIC DNA]</scope>
    <source>
        <strain evidence="2 3">CBA4606</strain>
    </source>
</reference>
<dbReference type="Proteomes" id="UP000321272">
    <property type="component" value="Chromosome"/>
</dbReference>
<feature type="signal peptide" evidence="1">
    <location>
        <begin position="1"/>
        <end position="35"/>
    </location>
</feature>
<dbReference type="RefSeq" id="WP_147185656.1">
    <property type="nucleotide sequence ID" value="NZ_CP042382.1"/>
</dbReference>
<dbReference type="PROSITE" id="PS51257">
    <property type="entry name" value="PROKAR_LIPOPROTEIN"/>
    <property type="match status" value="1"/>
</dbReference>
<organism evidence="2 3">
    <name type="scientific">Pistricoccus aurantiacus</name>
    <dbReference type="NCBI Taxonomy" id="1883414"/>
    <lineage>
        <taxon>Bacteria</taxon>
        <taxon>Pseudomonadati</taxon>
        <taxon>Pseudomonadota</taxon>
        <taxon>Gammaproteobacteria</taxon>
        <taxon>Oceanospirillales</taxon>
        <taxon>Halomonadaceae</taxon>
        <taxon>Pistricoccus</taxon>
    </lineage>
</organism>
<name>A0A5B8T008_9GAMM</name>
<dbReference type="KEGG" id="paur:FGL86_15750"/>
<gene>
    <name evidence="2" type="ORF">FGL86_15750</name>
</gene>
<dbReference type="OrthoDB" id="6997572at2"/>
<evidence type="ECO:0000313" key="3">
    <source>
        <dbReference type="Proteomes" id="UP000321272"/>
    </source>
</evidence>
<keyword evidence="3" id="KW-1185">Reference proteome</keyword>
<proteinExistence type="predicted"/>
<accession>A0A5B8T008</accession>
<feature type="chain" id="PRO_5023012141" evidence="1">
    <location>
        <begin position="36"/>
        <end position="351"/>
    </location>
</feature>
<evidence type="ECO:0000313" key="2">
    <source>
        <dbReference type="EMBL" id="QEA40388.1"/>
    </source>
</evidence>
<protein>
    <submittedName>
        <fullName evidence="2">DUF3080 domain-containing protein</fullName>
    </submittedName>
</protein>
<dbReference type="EMBL" id="CP042382">
    <property type="protein sequence ID" value="QEA40388.1"/>
    <property type="molecule type" value="Genomic_DNA"/>
</dbReference>
<evidence type="ECO:0000256" key="1">
    <source>
        <dbReference type="SAM" id="SignalP"/>
    </source>
</evidence>
<keyword evidence="1" id="KW-0732">Signal</keyword>
<dbReference type="AlphaFoldDB" id="A0A5B8T008"/>
<dbReference type="Pfam" id="PF11279">
    <property type="entry name" value="DUF3080"/>
    <property type="match status" value="1"/>
</dbReference>